<proteinExistence type="predicted"/>
<feature type="region of interest" description="Disordered" evidence="1">
    <location>
        <begin position="151"/>
        <end position="187"/>
    </location>
</feature>
<reference evidence="2" key="1">
    <citation type="submission" date="2021-01" db="EMBL/GenBank/DDBJ databases">
        <authorList>
            <person name="Corre E."/>
            <person name="Pelletier E."/>
            <person name="Niang G."/>
            <person name="Scheremetjew M."/>
            <person name="Finn R."/>
            <person name="Kale V."/>
            <person name="Holt S."/>
            <person name="Cochrane G."/>
            <person name="Meng A."/>
            <person name="Brown T."/>
            <person name="Cohen L."/>
        </authorList>
    </citation>
    <scope>NUCLEOTIDE SEQUENCE</scope>
    <source>
        <strain evidence="2">NIES-381</strain>
    </source>
</reference>
<evidence type="ECO:0000256" key="1">
    <source>
        <dbReference type="SAM" id="MobiDB-lite"/>
    </source>
</evidence>
<evidence type="ECO:0000313" key="2">
    <source>
        <dbReference type="EMBL" id="CAD8991619.1"/>
    </source>
</evidence>
<accession>A0A7S1HUG8</accession>
<feature type="region of interest" description="Disordered" evidence="1">
    <location>
        <begin position="281"/>
        <end position="311"/>
    </location>
</feature>
<dbReference type="AlphaFoldDB" id="A0A7S1HUG8"/>
<dbReference type="EMBL" id="HBGA01007417">
    <property type="protein sequence ID" value="CAD8991619.1"/>
    <property type="molecule type" value="Transcribed_RNA"/>
</dbReference>
<feature type="compositionally biased region" description="Polar residues" evidence="1">
    <location>
        <begin position="1"/>
        <end position="10"/>
    </location>
</feature>
<feature type="region of interest" description="Disordered" evidence="1">
    <location>
        <begin position="1"/>
        <end position="33"/>
    </location>
</feature>
<name>A0A7S1HUG8_9EUGL</name>
<feature type="compositionally biased region" description="Basic and acidic residues" evidence="1">
    <location>
        <begin position="14"/>
        <end position="24"/>
    </location>
</feature>
<organism evidence="2">
    <name type="scientific">Eutreptiella gymnastica</name>
    <dbReference type="NCBI Taxonomy" id="73025"/>
    <lineage>
        <taxon>Eukaryota</taxon>
        <taxon>Discoba</taxon>
        <taxon>Euglenozoa</taxon>
        <taxon>Euglenida</taxon>
        <taxon>Spirocuta</taxon>
        <taxon>Euglenophyceae</taxon>
        <taxon>Eutreptiales</taxon>
        <taxon>Eutreptiaceae</taxon>
        <taxon>Eutreptiella</taxon>
    </lineage>
</organism>
<gene>
    <name evidence="2" type="ORF">EGYM00392_LOCUS2662</name>
</gene>
<sequence>MASAIQTSPVPQRCRSDPREENKSPHVTPKRGVLWLPQLSPTQQQLQDLMHSTHKLQREEQKNCMRIKCGRRLLGNIEEKQIAQAERKAERDKSEAYFTARLEGRKEMRKEEQRRKEKMKETQQHRYVQLHKDTAQFQALNVDFWRSAKQEREDAATRQKAEAMAEKERRRLSKERLQARKSQEFEGGRRQKQMLLNHLRDVGPLDHSLRSPLHPAKHGLQSYADHHNMHLQFARNKLQDMSNTRMSRLEKRLYHEEQELRAYDAMSREISDMAKAASAAATTAENKLRQSMNNIGATGQSSPLGRFSKTD</sequence>
<feature type="compositionally biased region" description="Polar residues" evidence="1">
    <location>
        <begin position="289"/>
        <end position="303"/>
    </location>
</feature>
<protein>
    <submittedName>
        <fullName evidence="2">Uncharacterized protein</fullName>
    </submittedName>
</protein>